<dbReference type="EMBL" id="JAULSW010000002">
    <property type="protein sequence ID" value="KAK3390071.1"/>
    <property type="molecule type" value="Genomic_DNA"/>
</dbReference>
<feature type="region of interest" description="Disordered" evidence="4">
    <location>
        <begin position="1"/>
        <end position="20"/>
    </location>
</feature>
<accession>A0AAE0NYL5</accession>
<gene>
    <name evidence="7" type="ORF">B0H63DRAFT_389263</name>
</gene>
<feature type="compositionally biased region" description="Pro residues" evidence="4">
    <location>
        <begin position="50"/>
        <end position="61"/>
    </location>
</feature>
<dbReference type="SUPFAM" id="SSF48097">
    <property type="entry name" value="Regulator of G-protein signaling, RGS"/>
    <property type="match status" value="1"/>
</dbReference>
<feature type="compositionally biased region" description="Low complexity" evidence="4">
    <location>
        <begin position="477"/>
        <end position="487"/>
    </location>
</feature>
<dbReference type="InterPro" id="IPR036305">
    <property type="entry name" value="RGS_sf"/>
</dbReference>
<evidence type="ECO:0000256" key="2">
    <source>
        <dbReference type="ARBA" id="ARBA00022643"/>
    </source>
</evidence>
<feature type="region of interest" description="Disordered" evidence="4">
    <location>
        <begin position="433"/>
        <end position="512"/>
    </location>
</feature>
<keyword evidence="2" id="KW-0288">FMN</keyword>
<organism evidence="7 8">
    <name type="scientific">Podospora didyma</name>
    <dbReference type="NCBI Taxonomy" id="330526"/>
    <lineage>
        <taxon>Eukaryota</taxon>
        <taxon>Fungi</taxon>
        <taxon>Dikarya</taxon>
        <taxon>Ascomycota</taxon>
        <taxon>Pezizomycotina</taxon>
        <taxon>Sordariomycetes</taxon>
        <taxon>Sordariomycetidae</taxon>
        <taxon>Sordariales</taxon>
        <taxon>Podosporaceae</taxon>
        <taxon>Podospora</taxon>
    </lineage>
</organism>
<dbReference type="PANTHER" id="PTHR47429">
    <property type="entry name" value="PROTEIN TWIN LOV 1"/>
    <property type="match status" value="1"/>
</dbReference>
<keyword evidence="1" id="KW-0285">Flavoprotein</keyword>
<dbReference type="InterPro" id="IPR035965">
    <property type="entry name" value="PAS-like_dom_sf"/>
</dbReference>
<dbReference type="Pfam" id="PF13426">
    <property type="entry name" value="PAS_9"/>
    <property type="match status" value="1"/>
</dbReference>
<dbReference type="SUPFAM" id="SSF55785">
    <property type="entry name" value="PYP-like sensor domain (PAS domain)"/>
    <property type="match status" value="1"/>
</dbReference>
<keyword evidence="8" id="KW-1185">Reference proteome</keyword>
<dbReference type="PANTHER" id="PTHR47429:SF2">
    <property type="entry name" value="PROTEIN TWIN LOV 1"/>
    <property type="match status" value="1"/>
</dbReference>
<feature type="compositionally biased region" description="Polar residues" evidence="4">
    <location>
        <begin position="114"/>
        <end position="125"/>
    </location>
</feature>
<evidence type="ECO:0000259" key="6">
    <source>
        <dbReference type="Pfam" id="PF13426"/>
    </source>
</evidence>
<reference evidence="7" key="2">
    <citation type="submission" date="2023-06" db="EMBL/GenBank/DDBJ databases">
        <authorList>
            <consortium name="Lawrence Berkeley National Laboratory"/>
            <person name="Haridas S."/>
            <person name="Hensen N."/>
            <person name="Bonometti L."/>
            <person name="Westerberg I."/>
            <person name="Brannstrom I.O."/>
            <person name="Guillou S."/>
            <person name="Cros-Aarteil S."/>
            <person name="Calhoun S."/>
            <person name="Kuo A."/>
            <person name="Mondo S."/>
            <person name="Pangilinan J."/>
            <person name="Riley R."/>
            <person name="LaButti K."/>
            <person name="Andreopoulos B."/>
            <person name="Lipzen A."/>
            <person name="Chen C."/>
            <person name="Yanf M."/>
            <person name="Daum C."/>
            <person name="Ng V."/>
            <person name="Clum A."/>
            <person name="Steindorff A."/>
            <person name="Ohm R."/>
            <person name="Martin F."/>
            <person name="Silar P."/>
            <person name="Natvig D."/>
            <person name="Lalanne C."/>
            <person name="Gautier V."/>
            <person name="Ament-velasquez S.L."/>
            <person name="Kruys A."/>
            <person name="Hutchinson M.I."/>
            <person name="Powell A.J."/>
            <person name="Barry K."/>
            <person name="Miller A.N."/>
            <person name="Grigoriev I.V."/>
            <person name="Debuchy R."/>
            <person name="Gladieux P."/>
            <person name="Thoren M.H."/>
            <person name="Johannesson H."/>
        </authorList>
    </citation>
    <scope>NUCLEOTIDE SEQUENCE</scope>
    <source>
        <strain evidence="7">CBS 232.78</strain>
    </source>
</reference>
<comment type="caution">
    <text evidence="7">The sequence shown here is derived from an EMBL/GenBank/DDBJ whole genome shotgun (WGS) entry which is preliminary data.</text>
</comment>
<feature type="compositionally biased region" description="Basic residues" evidence="4">
    <location>
        <begin position="450"/>
        <end position="469"/>
    </location>
</feature>
<evidence type="ECO:0000259" key="5">
    <source>
        <dbReference type="Pfam" id="PF00615"/>
    </source>
</evidence>
<dbReference type="InterPro" id="IPR016137">
    <property type="entry name" value="RGS"/>
</dbReference>
<keyword evidence="3" id="KW-0157">Chromophore</keyword>
<feature type="domain" description="RGS" evidence="5">
    <location>
        <begin position="157"/>
        <end position="259"/>
    </location>
</feature>
<dbReference type="GO" id="GO:0005634">
    <property type="term" value="C:nucleus"/>
    <property type="evidence" value="ECO:0007669"/>
    <property type="project" value="TreeGrafter"/>
</dbReference>
<dbReference type="Pfam" id="PF00615">
    <property type="entry name" value="RGS"/>
    <property type="match status" value="1"/>
</dbReference>
<dbReference type="Proteomes" id="UP001285441">
    <property type="component" value="Unassembled WGS sequence"/>
</dbReference>
<feature type="domain" description="PAS" evidence="6">
    <location>
        <begin position="298"/>
        <end position="393"/>
    </location>
</feature>
<dbReference type="Gene3D" id="1.10.167.10">
    <property type="entry name" value="Regulator of G-protein Signalling 4, domain 2"/>
    <property type="match status" value="1"/>
</dbReference>
<proteinExistence type="predicted"/>
<feature type="region of interest" description="Disordered" evidence="4">
    <location>
        <begin position="86"/>
        <end position="136"/>
    </location>
</feature>
<dbReference type="NCBIfam" id="TIGR00229">
    <property type="entry name" value="sensory_box"/>
    <property type="match status" value="1"/>
</dbReference>
<dbReference type="Gene3D" id="3.30.450.20">
    <property type="entry name" value="PAS domain"/>
    <property type="match status" value="1"/>
</dbReference>
<evidence type="ECO:0000256" key="3">
    <source>
        <dbReference type="ARBA" id="ARBA00022991"/>
    </source>
</evidence>
<evidence type="ECO:0000256" key="1">
    <source>
        <dbReference type="ARBA" id="ARBA00022630"/>
    </source>
</evidence>
<reference evidence="7" key="1">
    <citation type="journal article" date="2023" name="Mol. Phylogenet. Evol.">
        <title>Genome-scale phylogeny and comparative genomics of the fungal order Sordariales.</title>
        <authorList>
            <person name="Hensen N."/>
            <person name="Bonometti L."/>
            <person name="Westerberg I."/>
            <person name="Brannstrom I.O."/>
            <person name="Guillou S."/>
            <person name="Cros-Aarteil S."/>
            <person name="Calhoun S."/>
            <person name="Haridas S."/>
            <person name="Kuo A."/>
            <person name="Mondo S."/>
            <person name="Pangilinan J."/>
            <person name="Riley R."/>
            <person name="LaButti K."/>
            <person name="Andreopoulos B."/>
            <person name="Lipzen A."/>
            <person name="Chen C."/>
            <person name="Yan M."/>
            <person name="Daum C."/>
            <person name="Ng V."/>
            <person name="Clum A."/>
            <person name="Steindorff A."/>
            <person name="Ohm R.A."/>
            <person name="Martin F."/>
            <person name="Silar P."/>
            <person name="Natvig D.O."/>
            <person name="Lalanne C."/>
            <person name="Gautier V."/>
            <person name="Ament-Velasquez S.L."/>
            <person name="Kruys A."/>
            <person name="Hutchinson M.I."/>
            <person name="Powell A.J."/>
            <person name="Barry K."/>
            <person name="Miller A.N."/>
            <person name="Grigoriev I.V."/>
            <person name="Debuchy R."/>
            <person name="Gladieux P."/>
            <person name="Hiltunen Thoren M."/>
            <person name="Johannesson H."/>
        </authorList>
    </citation>
    <scope>NUCLEOTIDE SEQUENCE</scope>
    <source>
        <strain evidence="7">CBS 232.78</strain>
    </source>
</reference>
<evidence type="ECO:0000256" key="4">
    <source>
        <dbReference type="SAM" id="MobiDB-lite"/>
    </source>
</evidence>
<feature type="compositionally biased region" description="Polar residues" evidence="4">
    <location>
        <begin position="86"/>
        <end position="99"/>
    </location>
</feature>
<feature type="region of interest" description="Disordered" evidence="4">
    <location>
        <begin position="620"/>
        <end position="653"/>
    </location>
</feature>
<evidence type="ECO:0000313" key="7">
    <source>
        <dbReference type="EMBL" id="KAK3390071.1"/>
    </source>
</evidence>
<name>A0AAE0NYL5_9PEZI</name>
<dbReference type="InterPro" id="IPR000014">
    <property type="entry name" value="PAS"/>
</dbReference>
<evidence type="ECO:0000313" key="8">
    <source>
        <dbReference type="Proteomes" id="UP001285441"/>
    </source>
</evidence>
<sequence>MLSIKRDTVDSFSSLGDDWSRRGSVQSNPVLVLPFRFDPRSSDLNTTALSPPPVSGTPKPQPKNVHLRLRSDSGFSLHTNQSAFRQYTDYNSDGSTRSVTRPERRPLSFEGTGNVDSISVGSRNSSHLREPPPLNRSVPNFFDQEVIKLAFCNPTTGQRLSQFAQSRPCAADVEFLLKVEEYNRVFGSMTTLISHITTNFTGVAATSPINLPADLSTGLKANTKNCARSVLPPLETLYQGAKISVEERLAKTLYPDFVKYQLSQCMKSSLSVSRTLTGGFKSAYPGLGHAFCLTDPLEPDNPMIYVSDSLLKVSGYQRHEMLQKNCRILQGISTDSDATQHIREAVRMGRETTELILNYRKDGSAFWNLLFICPLLEHGIVRYHLGAQINVSENMGADYKDILRILNFTLPGEEAGSSSTINAQDRSIWRGPVIQDRTPPDMAVPGMRSPRPRSHRLRFFRRFSKKSGGRNKAQSRPSTPSTTTSSSAPEDLPTVKRRAYTTRSPQLERRPTDEFNTPYARFFVMRYEPTLSQHCHGGDKRNNVAGRMSVSFCSSFALELLGLKDGESDAVLGHDIFTVLADYINSPNVNKTLRTSVVDKMAAGEATSADLLASAEHSIRQPPAKHPRTGNVIRGPGATSALESESMGRPRLSDTLDRGAGILSHVFFGPRMRKLVSHWTPLKDGDGQVGWVVLVLTPTNVAL</sequence>
<dbReference type="InterPro" id="IPR044926">
    <property type="entry name" value="RGS_subdomain_2"/>
</dbReference>
<protein>
    <submittedName>
        <fullName evidence="7">Uncharacterized protein</fullName>
    </submittedName>
</protein>
<feature type="region of interest" description="Disordered" evidence="4">
    <location>
        <begin position="43"/>
        <end position="66"/>
    </location>
</feature>
<dbReference type="AlphaFoldDB" id="A0AAE0NYL5"/>